<dbReference type="AlphaFoldDB" id="A0A128EFD5"/>
<dbReference type="Proteomes" id="UP000069632">
    <property type="component" value="Unassembled WGS sequence"/>
</dbReference>
<dbReference type="RefSeq" id="WP_075540182.1">
    <property type="nucleotide sequence ID" value="NZ_CP053844.1"/>
</dbReference>
<sequence length="106" mass="12461">MTELQNSEILEFAKYFSPISHTKGRLRVRVSPKIKELKSNIDESKIHSRIKNIKGIKELKTNLLVGSITIFYDHEVFPMRLWNDFLNGQNTDELREYLNLKAKEIV</sequence>
<evidence type="ECO:0000313" key="1">
    <source>
        <dbReference type="EMBL" id="CZE47625.1"/>
    </source>
</evidence>
<protein>
    <submittedName>
        <fullName evidence="1">Uncharacterized protein</fullName>
    </submittedName>
</protein>
<name>A0A128EFD5_9BACT</name>
<organism evidence="1 2">
    <name type="scientific">Campylobacter geochelonis</name>
    <dbReference type="NCBI Taxonomy" id="1780362"/>
    <lineage>
        <taxon>Bacteria</taxon>
        <taxon>Pseudomonadati</taxon>
        <taxon>Campylobacterota</taxon>
        <taxon>Epsilonproteobacteria</taxon>
        <taxon>Campylobacterales</taxon>
        <taxon>Campylobacteraceae</taxon>
        <taxon>Campylobacter</taxon>
    </lineage>
</organism>
<reference evidence="1 2" key="1">
    <citation type="submission" date="2016-02" db="EMBL/GenBank/DDBJ databases">
        <authorList>
            <consortium name="Pathogen Informatics"/>
        </authorList>
    </citation>
    <scope>NUCLEOTIDE SEQUENCE [LARGE SCALE GENOMIC DNA]</scope>
    <source>
        <strain evidence="1 2">RC20</strain>
    </source>
</reference>
<dbReference type="EMBL" id="FIZP01000003">
    <property type="protein sequence ID" value="CZE47625.1"/>
    <property type="molecule type" value="Genomic_DNA"/>
</dbReference>
<dbReference type="OrthoDB" id="5357650at2"/>
<accession>A0A128EFD5</accession>
<dbReference type="Pfam" id="PF19991">
    <property type="entry name" value="HMA_2"/>
    <property type="match status" value="1"/>
</dbReference>
<evidence type="ECO:0000313" key="2">
    <source>
        <dbReference type="Proteomes" id="UP000069632"/>
    </source>
</evidence>
<proteinExistence type="predicted"/>
<gene>
    <name evidence="1" type="ORF">ERS672216_00988</name>
</gene>
<keyword evidence="2" id="KW-1185">Reference proteome</keyword>